<evidence type="ECO:0000259" key="3">
    <source>
        <dbReference type="Pfam" id="PF05030"/>
    </source>
</evidence>
<reference evidence="4" key="1">
    <citation type="journal article" date="2015" name="Nat. Genet.">
        <title>The pineapple genome and the evolution of CAM photosynthesis.</title>
        <authorList>
            <person name="Ming R."/>
            <person name="VanBuren R."/>
            <person name="Wai C.M."/>
            <person name="Tang H."/>
            <person name="Schatz M.C."/>
            <person name="Bowers J.E."/>
            <person name="Lyons E."/>
            <person name="Wang M.L."/>
            <person name="Chen J."/>
            <person name="Biggers E."/>
            <person name="Zhang J."/>
            <person name="Huang L."/>
            <person name="Zhang L."/>
            <person name="Miao W."/>
            <person name="Zhang J."/>
            <person name="Ye Z."/>
            <person name="Miao C."/>
            <person name="Lin Z."/>
            <person name="Wang H."/>
            <person name="Zhou H."/>
            <person name="Yim W.C."/>
            <person name="Priest H.D."/>
            <person name="Zheng C."/>
            <person name="Woodhouse M."/>
            <person name="Edger P.P."/>
            <person name="Guyot R."/>
            <person name="Guo H.B."/>
            <person name="Guo H."/>
            <person name="Zheng G."/>
            <person name="Singh R."/>
            <person name="Sharma A."/>
            <person name="Min X."/>
            <person name="Zheng Y."/>
            <person name="Lee H."/>
            <person name="Gurtowski J."/>
            <person name="Sedlazeck F.J."/>
            <person name="Harkess A."/>
            <person name="McKain M.R."/>
            <person name="Liao Z."/>
            <person name="Fang J."/>
            <person name="Liu J."/>
            <person name="Zhang X."/>
            <person name="Zhang Q."/>
            <person name="Hu W."/>
            <person name="Qin Y."/>
            <person name="Wang K."/>
            <person name="Chen L.Y."/>
            <person name="Shirley N."/>
            <person name="Lin Y.R."/>
            <person name="Liu L.Y."/>
            <person name="Hernandez A.G."/>
            <person name="Wright C.L."/>
            <person name="Bulone V."/>
            <person name="Tuskan G.A."/>
            <person name="Heath K."/>
            <person name="Zee F."/>
            <person name="Moore P.H."/>
            <person name="Sunkar R."/>
            <person name="Leebens-Mack J.H."/>
            <person name="Mockler T."/>
            <person name="Bennetzen J.L."/>
            <person name="Freeling M."/>
            <person name="Sankoff D."/>
            <person name="Paterson A.H."/>
            <person name="Zhu X."/>
            <person name="Yang X."/>
            <person name="Smith J.A."/>
            <person name="Cushman J.C."/>
            <person name="Paull R.E."/>
            <person name="Yu Q."/>
        </authorList>
    </citation>
    <scope>NUCLEOTIDE SEQUENCE [LARGE SCALE GENOMIC DNA]</scope>
    <source>
        <strain evidence="4">cv. F153</strain>
    </source>
</reference>
<gene>
    <name evidence="5" type="primary">LOC109712527</name>
</gene>
<comment type="similarity">
    <text evidence="1">Belongs to the SS18 family.</text>
</comment>
<feature type="compositionally biased region" description="Gly residues" evidence="2">
    <location>
        <begin position="177"/>
        <end position="188"/>
    </location>
</feature>
<dbReference type="GeneID" id="109712527"/>
<dbReference type="Proteomes" id="UP000515123">
    <property type="component" value="Linkage group 7"/>
</dbReference>
<accession>A0A6P5F692</accession>
<evidence type="ECO:0000256" key="1">
    <source>
        <dbReference type="ARBA" id="ARBA00007945"/>
    </source>
</evidence>
<protein>
    <submittedName>
        <fullName evidence="5">GRF1-interacting factor 1-like isoform X1</fullName>
    </submittedName>
</protein>
<proteinExistence type="inferred from homology"/>
<dbReference type="RefSeq" id="XP_020091711.1">
    <property type="nucleotide sequence ID" value="XM_020236122.1"/>
</dbReference>
<dbReference type="InterPro" id="IPR007726">
    <property type="entry name" value="SS18_N"/>
</dbReference>
<feature type="region of interest" description="Disordered" evidence="2">
    <location>
        <begin position="177"/>
        <end position="219"/>
    </location>
</feature>
<dbReference type="Pfam" id="PF05030">
    <property type="entry name" value="SSXT"/>
    <property type="match status" value="1"/>
</dbReference>
<feature type="domain" description="SS18 N-terminal" evidence="3">
    <location>
        <begin position="20"/>
        <end position="78"/>
    </location>
</feature>
<name>A0A6P5F692_ANACO</name>
<organism evidence="4 5">
    <name type="scientific">Ananas comosus</name>
    <name type="common">Pineapple</name>
    <name type="synonym">Ananas ananas</name>
    <dbReference type="NCBI Taxonomy" id="4615"/>
    <lineage>
        <taxon>Eukaryota</taxon>
        <taxon>Viridiplantae</taxon>
        <taxon>Streptophyta</taxon>
        <taxon>Embryophyta</taxon>
        <taxon>Tracheophyta</taxon>
        <taxon>Spermatophyta</taxon>
        <taxon>Magnoliopsida</taxon>
        <taxon>Liliopsida</taxon>
        <taxon>Poales</taxon>
        <taxon>Bromeliaceae</taxon>
        <taxon>Bromelioideae</taxon>
        <taxon>Ananas</taxon>
    </lineage>
</organism>
<evidence type="ECO:0000313" key="5">
    <source>
        <dbReference type="RefSeq" id="XP_020091711.1"/>
    </source>
</evidence>
<dbReference type="AlphaFoldDB" id="A0A6P5F692"/>
<evidence type="ECO:0000313" key="4">
    <source>
        <dbReference type="Proteomes" id="UP000515123"/>
    </source>
</evidence>
<sequence length="219" mass="23065">MQQHLMQMQQPIMAAYASPNQVTTDIIQQYLDENKQLILAILDNQSSGKAEECAQSRNQARLQRNLMYLAAIADSQPQVPTAAQHLPNSLMQQGSRYMQHPQAQQMTPQSLLAARSSMLYAQSPMSVLQQQQQQAALHGHFGMAAGGSSGGFNMLHGESGGGGNGALAPGVFPNFGRSGGSGGGGGVGKQEAGNAMPIEGHGGDAAEPMYLKGSEEEAN</sequence>
<dbReference type="OrthoDB" id="10265171at2759"/>
<reference evidence="5" key="2">
    <citation type="submission" date="2025-08" db="UniProtKB">
        <authorList>
            <consortium name="RefSeq"/>
        </authorList>
    </citation>
    <scope>IDENTIFICATION</scope>
    <source>
        <tissue evidence="5">Leaf</tissue>
    </source>
</reference>
<keyword evidence="4" id="KW-1185">Reference proteome</keyword>
<evidence type="ECO:0000256" key="2">
    <source>
        <dbReference type="SAM" id="MobiDB-lite"/>
    </source>
</evidence>